<keyword evidence="3" id="KW-1185">Reference proteome</keyword>
<keyword evidence="1" id="KW-0472">Membrane</keyword>
<evidence type="ECO:0008006" key="4">
    <source>
        <dbReference type="Google" id="ProtNLM"/>
    </source>
</evidence>
<evidence type="ECO:0000313" key="2">
    <source>
        <dbReference type="EMBL" id="CAJ1372274.1"/>
    </source>
</evidence>
<dbReference type="AlphaFoldDB" id="A0AA36HN87"/>
<protein>
    <recommendedName>
        <fullName evidence="4">Transmembrane protein</fullName>
    </recommendedName>
</protein>
<comment type="caution">
    <text evidence="2">The sequence shown here is derived from an EMBL/GenBank/DDBJ whole genome shotgun (WGS) entry which is preliminary data.</text>
</comment>
<keyword evidence="1" id="KW-0812">Transmembrane</keyword>
<feature type="transmembrane region" description="Helical" evidence="1">
    <location>
        <begin position="506"/>
        <end position="529"/>
    </location>
</feature>
<accession>A0AA36HN87</accession>
<dbReference type="EMBL" id="CAUJNA010000125">
    <property type="protein sequence ID" value="CAJ1372274.1"/>
    <property type="molecule type" value="Genomic_DNA"/>
</dbReference>
<reference evidence="2" key="1">
    <citation type="submission" date="2023-08" db="EMBL/GenBank/DDBJ databases">
        <authorList>
            <person name="Chen Y."/>
            <person name="Shah S."/>
            <person name="Dougan E. K."/>
            <person name="Thang M."/>
            <person name="Chan C."/>
        </authorList>
    </citation>
    <scope>NUCLEOTIDE SEQUENCE</scope>
</reference>
<evidence type="ECO:0000313" key="3">
    <source>
        <dbReference type="Proteomes" id="UP001178507"/>
    </source>
</evidence>
<name>A0AA36HN87_9DINO</name>
<feature type="transmembrane region" description="Helical" evidence="1">
    <location>
        <begin position="605"/>
        <end position="625"/>
    </location>
</feature>
<gene>
    <name evidence="2" type="ORF">EVOR1521_LOCUS2392</name>
</gene>
<proteinExistence type="predicted"/>
<feature type="transmembrane region" description="Helical" evidence="1">
    <location>
        <begin position="654"/>
        <end position="673"/>
    </location>
</feature>
<dbReference type="Proteomes" id="UP001178507">
    <property type="component" value="Unassembled WGS sequence"/>
</dbReference>
<feature type="transmembrane region" description="Helical" evidence="1">
    <location>
        <begin position="574"/>
        <end position="593"/>
    </location>
</feature>
<keyword evidence="1" id="KW-1133">Transmembrane helix</keyword>
<sequence>MSKVIDESMVPPTLADDTRLKDVEEAMSVSPDPPMASPISAVRSGLSGALPLQRMKTKGASREVLGYSQLSLQESAYENAFLLPLISGRFFGKSAFLLLVNFILQYSVAYLLYRRTTLTRSVLRASLFGNGEDSSSTCWQTDETGIMCTADEVFYGTAFSRLDENGDGKWTFEEASKLDSHHLQTTGRRLNITQVYKNVLHQMRKFAGSRVTNCDVNHDVQAFDISWGYWEPARISNITSEDYIVVNYNDPAKQDELARYLEPHHVRKKLEGVIYACSVPKCVDMDNGATDASEATCRDYNGFDACSGHWDDDDFDVNHLCCTCGGGSKRLALTGFDHLPVALPLEAVSELRAFRLCMQEAIVQAQQDICIINFTSIPRAVYEEEIEQFARFCVAPEADICSNLGQRGLLPELNLNITSAVPLFLKVVGIGSPADLTQENVCRKAVSLFCPSIFTIQSTLHHEQRSVICGRKSAKVTSSDITVTYATSNVYEDATFGLTSMMFQGFLFLIVFLWGLASVAEFRSILVWWNVLLALPTCHVAHSITEKWSEGEECVLDVTGIPNAMRILTIGLNLLPRSMLQCCIFIVGIQYLLSVRNISDLILNSLALTFLVTVDEMLFAAFAGAQNAVWIQSAKPVQGRSFGCVDWILQKTHIPLGMFIFFPILIWETYFLVSNKVTTDQLAQATYCLCDLKGDTCFAPEFLRAL</sequence>
<feature type="transmembrane region" description="Helical" evidence="1">
    <location>
        <begin position="90"/>
        <end position="113"/>
    </location>
</feature>
<evidence type="ECO:0000256" key="1">
    <source>
        <dbReference type="SAM" id="Phobius"/>
    </source>
</evidence>
<organism evidence="2 3">
    <name type="scientific">Effrenium voratum</name>
    <dbReference type="NCBI Taxonomy" id="2562239"/>
    <lineage>
        <taxon>Eukaryota</taxon>
        <taxon>Sar</taxon>
        <taxon>Alveolata</taxon>
        <taxon>Dinophyceae</taxon>
        <taxon>Suessiales</taxon>
        <taxon>Symbiodiniaceae</taxon>
        <taxon>Effrenium</taxon>
    </lineage>
</organism>